<evidence type="ECO:0000256" key="3">
    <source>
        <dbReference type="ARBA" id="ARBA00022679"/>
    </source>
</evidence>
<dbReference type="Gene3D" id="3.40.50.300">
    <property type="entry name" value="P-loop containing nucleotide triphosphate hydrolases"/>
    <property type="match status" value="1"/>
</dbReference>
<comment type="catalytic activity">
    <reaction evidence="8">
        <text>L-tyrosyl-[protein] + ATP = O-phospho-L-tyrosyl-[protein] + ADP + H(+)</text>
        <dbReference type="Rhea" id="RHEA:10596"/>
        <dbReference type="Rhea" id="RHEA-COMP:10136"/>
        <dbReference type="Rhea" id="RHEA-COMP:20101"/>
        <dbReference type="ChEBI" id="CHEBI:15378"/>
        <dbReference type="ChEBI" id="CHEBI:30616"/>
        <dbReference type="ChEBI" id="CHEBI:46858"/>
        <dbReference type="ChEBI" id="CHEBI:61978"/>
        <dbReference type="ChEBI" id="CHEBI:456216"/>
        <dbReference type="EC" id="2.7.10.2"/>
    </reaction>
</comment>
<keyword evidence="7" id="KW-0829">Tyrosine-protein kinase</keyword>
<evidence type="ECO:0000313" key="10">
    <source>
        <dbReference type="EMBL" id="MCY9760968.1"/>
    </source>
</evidence>
<dbReference type="Proteomes" id="UP001527181">
    <property type="component" value="Unassembled WGS sequence"/>
</dbReference>
<keyword evidence="4" id="KW-0547">Nucleotide-binding</keyword>
<keyword evidence="5 10" id="KW-0418">Kinase</keyword>
<dbReference type="InterPro" id="IPR027417">
    <property type="entry name" value="P-loop_NTPase"/>
</dbReference>
<reference evidence="10 11" key="1">
    <citation type="submission" date="2022-05" db="EMBL/GenBank/DDBJ databases">
        <title>Genome Sequencing of Bee-Associated Microbes.</title>
        <authorList>
            <person name="Dunlap C."/>
        </authorList>
    </citation>
    <scope>NUCLEOTIDE SEQUENCE [LARGE SCALE GENOMIC DNA]</scope>
    <source>
        <strain evidence="10 11">NRRL B-04010</strain>
    </source>
</reference>
<dbReference type="GO" id="GO:0016301">
    <property type="term" value="F:kinase activity"/>
    <property type="evidence" value="ECO:0007669"/>
    <property type="project" value="UniProtKB-KW"/>
</dbReference>
<name>A0ABT4GW72_PAEAL</name>
<evidence type="ECO:0000256" key="2">
    <source>
        <dbReference type="ARBA" id="ARBA00011903"/>
    </source>
</evidence>
<dbReference type="InterPro" id="IPR025669">
    <property type="entry name" value="AAA_dom"/>
</dbReference>
<dbReference type="InterPro" id="IPR005702">
    <property type="entry name" value="Wzc-like_C"/>
</dbReference>
<feature type="domain" description="AAA" evidence="9">
    <location>
        <begin position="45"/>
        <end position="186"/>
    </location>
</feature>
<organism evidence="10 11">
    <name type="scientific">Paenibacillus alvei</name>
    <name type="common">Bacillus alvei</name>
    <dbReference type="NCBI Taxonomy" id="44250"/>
    <lineage>
        <taxon>Bacteria</taxon>
        <taxon>Bacillati</taxon>
        <taxon>Bacillota</taxon>
        <taxon>Bacilli</taxon>
        <taxon>Bacillales</taxon>
        <taxon>Paenibacillaceae</taxon>
        <taxon>Paenibacillus</taxon>
    </lineage>
</organism>
<dbReference type="NCBIfam" id="TIGR01007">
    <property type="entry name" value="eps_fam"/>
    <property type="match status" value="1"/>
</dbReference>
<dbReference type="PANTHER" id="PTHR32309:SF13">
    <property type="entry name" value="FERRIC ENTEROBACTIN TRANSPORT PROTEIN FEPE"/>
    <property type="match status" value="1"/>
</dbReference>
<keyword evidence="6" id="KW-0067">ATP-binding</keyword>
<accession>A0ABT4GW72</accession>
<evidence type="ECO:0000256" key="8">
    <source>
        <dbReference type="ARBA" id="ARBA00051245"/>
    </source>
</evidence>
<evidence type="ECO:0000256" key="5">
    <source>
        <dbReference type="ARBA" id="ARBA00022777"/>
    </source>
</evidence>
<keyword evidence="3" id="KW-0808">Transferase</keyword>
<evidence type="ECO:0000259" key="9">
    <source>
        <dbReference type="Pfam" id="PF13614"/>
    </source>
</evidence>
<comment type="caution">
    <text evidence="10">The sequence shown here is derived from an EMBL/GenBank/DDBJ whole genome shotgun (WGS) entry which is preliminary data.</text>
</comment>
<dbReference type="EMBL" id="JAMDNP010000018">
    <property type="protein sequence ID" value="MCY9760968.1"/>
    <property type="molecule type" value="Genomic_DNA"/>
</dbReference>
<dbReference type="CDD" id="cd05387">
    <property type="entry name" value="BY-kinase"/>
    <property type="match status" value="1"/>
</dbReference>
<dbReference type="Pfam" id="PF13614">
    <property type="entry name" value="AAA_31"/>
    <property type="match status" value="1"/>
</dbReference>
<proteinExistence type="inferred from homology"/>
<gene>
    <name evidence="10" type="ORF">M5X12_10315</name>
</gene>
<sequence length="232" mass="25345">MRRLSDSYAMITARNALSPVTESFRALCTNLQFIQGDSGVWTPHVIAVTSAYPGEGKTITAVNLAVAYAQEGKRVLLIEGDIRKQSFKGIFGHEGGSGLVQAIHADEAPVDAAYASAIENLFVIPAGYMPGIPSADLFASKRFEGFVQLAREQYDIVIMDTPPVLVVNDAKQIALRCDGVLLVAQSGRTRRKWLQQAQFQLERVNANLLGTVLNRYKGRQEAGLQAYSGMKR</sequence>
<dbReference type="SUPFAM" id="SSF52540">
    <property type="entry name" value="P-loop containing nucleoside triphosphate hydrolases"/>
    <property type="match status" value="1"/>
</dbReference>
<evidence type="ECO:0000256" key="1">
    <source>
        <dbReference type="ARBA" id="ARBA00007316"/>
    </source>
</evidence>
<evidence type="ECO:0000313" key="11">
    <source>
        <dbReference type="Proteomes" id="UP001527181"/>
    </source>
</evidence>
<dbReference type="PANTHER" id="PTHR32309">
    <property type="entry name" value="TYROSINE-PROTEIN KINASE"/>
    <property type="match status" value="1"/>
</dbReference>
<keyword evidence="11" id="KW-1185">Reference proteome</keyword>
<protein>
    <recommendedName>
        <fullName evidence="2">non-specific protein-tyrosine kinase</fullName>
        <ecNumber evidence="2">2.7.10.2</ecNumber>
    </recommendedName>
</protein>
<comment type="similarity">
    <text evidence="1">Belongs to the CpsD/CapB family.</text>
</comment>
<evidence type="ECO:0000256" key="4">
    <source>
        <dbReference type="ARBA" id="ARBA00022741"/>
    </source>
</evidence>
<dbReference type="RefSeq" id="WP_005542605.1">
    <property type="nucleotide sequence ID" value="NZ_JAKOBS010000031.1"/>
</dbReference>
<evidence type="ECO:0000256" key="7">
    <source>
        <dbReference type="ARBA" id="ARBA00023137"/>
    </source>
</evidence>
<evidence type="ECO:0000256" key="6">
    <source>
        <dbReference type="ARBA" id="ARBA00022840"/>
    </source>
</evidence>
<dbReference type="InterPro" id="IPR050445">
    <property type="entry name" value="Bact_polysacc_biosynth/exp"/>
</dbReference>
<dbReference type="GeneID" id="77296795"/>
<dbReference type="EC" id="2.7.10.2" evidence="2"/>